<protein>
    <recommendedName>
        <fullName evidence="5">Mid2 domain-containing protein</fullName>
    </recommendedName>
</protein>
<keyword evidence="4" id="KW-1185">Reference proteome</keyword>
<dbReference type="AlphaFoldDB" id="A0A6A6X5X0"/>
<evidence type="ECO:0000256" key="1">
    <source>
        <dbReference type="SAM" id="MobiDB-lite"/>
    </source>
</evidence>
<name>A0A6A6X5X0_9PLEO</name>
<gene>
    <name evidence="3" type="ORF">K505DRAFT_339381</name>
</gene>
<dbReference type="EMBL" id="MU002009">
    <property type="protein sequence ID" value="KAF2791638.1"/>
    <property type="molecule type" value="Genomic_DNA"/>
</dbReference>
<reference evidence="3" key="1">
    <citation type="journal article" date="2020" name="Stud. Mycol.">
        <title>101 Dothideomycetes genomes: a test case for predicting lifestyles and emergence of pathogens.</title>
        <authorList>
            <person name="Haridas S."/>
            <person name="Albert R."/>
            <person name="Binder M."/>
            <person name="Bloem J."/>
            <person name="Labutti K."/>
            <person name="Salamov A."/>
            <person name="Andreopoulos B."/>
            <person name="Baker S."/>
            <person name="Barry K."/>
            <person name="Bills G."/>
            <person name="Bluhm B."/>
            <person name="Cannon C."/>
            <person name="Castanera R."/>
            <person name="Culley D."/>
            <person name="Daum C."/>
            <person name="Ezra D."/>
            <person name="Gonzalez J."/>
            <person name="Henrissat B."/>
            <person name="Kuo A."/>
            <person name="Liang C."/>
            <person name="Lipzen A."/>
            <person name="Lutzoni F."/>
            <person name="Magnuson J."/>
            <person name="Mondo S."/>
            <person name="Nolan M."/>
            <person name="Ohm R."/>
            <person name="Pangilinan J."/>
            <person name="Park H.-J."/>
            <person name="Ramirez L."/>
            <person name="Alfaro M."/>
            <person name="Sun H."/>
            <person name="Tritt A."/>
            <person name="Yoshinaga Y."/>
            <person name="Zwiers L.-H."/>
            <person name="Turgeon B."/>
            <person name="Goodwin S."/>
            <person name="Spatafora J."/>
            <person name="Crous P."/>
            <person name="Grigoriev I."/>
        </authorList>
    </citation>
    <scope>NUCLEOTIDE SEQUENCE</scope>
    <source>
        <strain evidence="3">CBS 109.77</strain>
    </source>
</reference>
<evidence type="ECO:0000313" key="3">
    <source>
        <dbReference type="EMBL" id="KAF2791638.1"/>
    </source>
</evidence>
<sequence length="279" mass="29699">MAKTAMLPSTNAAMAGPALHDRQVPTSSVKPARTVGYRSVSEERGSTIWSPMTYYAYEDNPIRNGLVLSSSNDFFYFCYLDYTESLSRYVLPSTLACPFWTTCSVGTLYGASTSLDCWGASDPLTSLDCALKTDTTLITITSYFKEKPPYQVSVSRPTPANNTASTTTSSPTIAATTSAAATSITPIRTPTPLSPSHVKIIAGSVIGGIVGLAFAAVASLLILKHFHDRSQAPVAPAPHHQSHQPDNAPDVDVPEWLANTPARFSAQTWSPAAPSPKLG</sequence>
<proteinExistence type="predicted"/>
<evidence type="ECO:0000313" key="4">
    <source>
        <dbReference type="Proteomes" id="UP000799757"/>
    </source>
</evidence>
<accession>A0A6A6X5X0</accession>
<organism evidence="3 4">
    <name type="scientific">Melanomma pulvis-pyrius CBS 109.77</name>
    <dbReference type="NCBI Taxonomy" id="1314802"/>
    <lineage>
        <taxon>Eukaryota</taxon>
        <taxon>Fungi</taxon>
        <taxon>Dikarya</taxon>
        <taxon>Ascomycota</taxon>
        <taxon>Pezizomycotina</taxon>
        <taxon>Dothideomycetes</taxon>
        <taxon>Pleosporomycetidae</taxon>
        <taxon>Pleosporales</taxon>
        <taxon>Melanommataceae</taxon>
        <taxon>Melanomma</taxon>
    </lineage>
</organism>
<keyword evidence="2" id="KW-0812">Transmembrane</keyword>
<evidence type="ECO:0008006" key="5">
    <source>
        <dbReference type="Google" id="ProtNLM"/>
    </source>
</evidence>
<dbReference type="OrthoDB" id="10610786at2759"/>
<keyword evidence="2" id="KW-0472">Membrane</keyword>
<evidence type="ECO:0000256" key="2">
    <source>
        <dbReference type="SAM" id="Phobius"/>
    </source>
</evidence>
<feature type="transmembrane region" description="Helical" evidence="2">
    <location>
        <begin position="200"/>
        <end position="223"/>
    </location>
</feature>
<dbReference type="Proteomes" id="UP000799757">
    <property type="component" value="Unassembled WGS sequence"/>
</dbReference>
<keyword evidence="2" id="KW-1133">Transmembrane helix</keyword>
<feature type="region of interest" description="Disordered" evidence="1">
    <location>
        <begin position="232"/>
        <end position="257"/>
    </location>
</feature>